<name>A0ABY5Y935_9FLAO</name>
<sequence length="88" mass="10155">MGLPVKSLLSISSTRIRFQDEKPLVPFQLIYGERDANRPDDIWANKIDVEMDVIPNYGHTLYTDEKIIRKVCLALLKEVTSINIPRKN</sequence>
<protein>
    <recommendedName>
        <fullName evidence="3">Alpha/beta hydrolase family protein</fullName>
    </recommendedName>
</protein>
<keyword evidence="2" id="KW-1185">Reference proteome</keyword>
<accession>A0ABY5Y935</accession>
<gene>
    <name evidence="1" type="ORF">NYZ99_03435</name>
</gene>
<evidence type="ECO:0000313" key="2">
    <source>
        <dbReference type="Proteomes" id="UP001059209"/>
    </source>
</evidence>
<proteinExistence type="predicted"/>
<evidence type="ECO:0000313" key="1">
    <source>
        <dbReference type="EMBL" id="UWX55557.1"/>
    </source>
</evidence>
<dbReference type="EMBL" id="CP104205">
    <property type="protein sequence ID" value="UWX55557.1"/>
    <property type="molecule type" value="Genomic_DNA"/>
</dbReference>
<organism evidence="1 2">
    <name type="scientific">Maribacter litopenaei</name>
    <dbReference type="NCBI Taxonomy" id="2976127"/>
    <lineage>
        <taxon>Bacteria</taxon>
        <taxon>Pseudomonadati</taxon>
        <taxon>Bacteroidota</taxon>
        <taxon>Flavobacteriia</taxon>
        <taxon>Flavobacteriales</taxon>
        <taxon>Flavobacteriaceae</taxon>
        <taxon>Maribacter</taxon>
    </lineage>
</organism>
<evidence type="ECO:0008006" key="3">
    <source>
        <dbReference type="Google" id="ProtNLM"/>
    </source>
</evidence>
<dbReference type="Proteomes" id="UP001059209">
    <property type="component" value="Chromosome"/>
</dbReference>
<reference evidence="1" key="1">
    <citation type="submission" date="2022-09" db="EMBL/GenBank/DDBJ databases">
        <title>Maribacter litopenaei sp. nov., isolated from the intestinal tract of the Pacific White Shrimp, Litopenaeus vannamei.</title>
        <authorList>
            <person name="Kim S.Y."/>
            <person name="Hwang C.Y."/>
        </authorList>
    </citation>
    <scope>NUCLEOTIDE SEQUENCE</scope>
    <source>
        <strain evidence="1">HL-LV01</strain>
    </source>
</reference>
<dbReference type="RefSeq" id="WP_260573531.1">
    <property type="nucleotide sequence ID" value="NZ_CP104205.1"/>
</dbReference>